<feature type="compositionally biased region" description="Polar residues" evidence="3">
    <location>
        <begin position="185"/>
        <end position="195"/>
    </location>
</feature>
<feature type="region of interest" description="Disordered" evidence="3">
    <location>
        <begin position="857"/>
        <end position="953"/>
    </location>
</feature>
<dbReference type="EMBL" id="JARKIK010000022">
    <property type="protein sequence ID" value="KAK8744350.1"/>
    <property type="molecule type" value="Genomic_DNA"/>
</dbReference>
<dbReference type="PANTHER" id="PTHR24153:SF8">
    <property type="entry name" value="FORKED, ISOFORM F"/>
    <property type="match status" value="1"/>
</dbReference>
<feature type="compositionally biased region" description="Basic and acidic residues" evidence="3">
    <location>
        <begin position="63"/>
        <end position="86"/>
    </location>
</feature>
<evidence type="ECO:0000313" key="5">
    <source>
        <dbReference type="Proteomes" id="UP001445076"/>
    </source>
</evidence>
<feature type="compositionally biased region" description="Basic and acidic residues" evidence="3">
    <location>
        <begin position="326"/>
        <end position="337"/>
    </location>
</feature>
<evidence type="ECO:0000256" key="2">
    <source>
        <dbReference type="ARBA" id="ARBA00023043"/>
    </source>
</evidence>
<name>A0AAW0XN47_CHEQU</name>
<proteinExistence type="predicted"/>
<gene>
    <name evidence="4" type="ORF">OTU49_000759</name>
</gene>
<reference evidence="4 5" key="1">
    <citation type="journal article" date="2024" name="BMC Genomics">
        <title>Genome assembly of redclaw crayfish (Cherax quadricarinatus) provides insights into its immune adaptation and hypoxia tolerance.</title>
        <authorList>
            <person name="Liu Z."/>
            <person name="Zheng J."/>
            <person name="Li H."/>
            <person name="Fang K."/>
            <person name="Wang S."/>
            <person name="He J."/>
            <person name="Zhou D."/>
            <person name="Weng S."/>
            <person name="Chi M."/>
            <person name="Gu Z."/>
            <person name="He J."/>
            <person name="Li F."/>
            <person name="Wang M."/>
        </authorList>
    </citation>
    <scope>NUCLEOTIDE SEQUENCE [LARGE SCALE GENOMIC DNA]</scope>
    <source>
        <strain evidence="4">ZL_2023a</strain>
    </source>
</reference>
<keyword evidence="5" id="KW-1185">Reference proteome</keyword>
<protein>
    <submittedName>
        <fullName evidence="4">Uncharacterized protein</fullName>
    </submittedName>
</protein>
<feature type="compositionally biased region" description="Low complexity" evidence="3">
    <location>
        <begin position="465"/>
        <end position="476"/>
    </location>
</feature>
<feature type="region of interest" description="Disordered" evidence="3">
    <location>
        <begin position="598"/>
        <end position="621"/>
    </location>
</feature>
<keyword evidence="1" id="KW-0677">Repeat</keyword>
<feature type="region of interest" description="Disordered" evidence="3">
    <location>
        <begin position="1"/>
        <end position="29"/>
    </location>
</feature>
<feature type="compositionally biased region" description="Low complexity" evidence="3">
    <location>
        <begin position="217"/>
        <end position="226"/>
    </location>
</feature>
<dbReference type="AlphaFoldDB" id="A0AAW0XN47"/>
<comment type="caution">
    <text evidence="4">The sequence shown here is derived from an EMBL/GenBank/DDBJ whole genome shotgun (WGS) entry which is preliminary data.</text>
</comment>
<evidence type="ECO:0000256" key="1">
    <source>
        <dbReference type="ARBA" id="ARBA00022737"/>
    </source>
</evidence>
<evidence type="ECO:0000256" key="3">
    <source>
        <dbReference type="SAM" id="MobiDB-lite"/>
    </source>
</evidence>
<feature type="compositionally biased region" description="Polar residues" evidence="3">
    <location>
        <begin position="679"/>
        <end position="693"/>
    </location>
</feature>
<feature type="compositionally biased region" description="Polar residues" evidence="3">
    <location>
        <begin position="911"/>
        <end position="920"/>
    </location>
</feature>
<feature type="compositionally biased region" description="Basic and acidic residues" evidence="3">
    <location>
        <begin position="529"/>
        <end position="545"/>
    </location>
</feature>
<feature type="region of interest" description="Disordered" evidence="3">
    <location>
        <begin position="180"/>
        <end position="231"/>
    </location>
</feature>
<feature type="compositionally biased region" description="Polar residues" evidence="3">
    <location>
        <begin position="611"/>
        <end position="620"/>
    </location>
</feature>
<feature type="compositionally biased region" description="Low complexity" evidence="3">
    <location>
        <begin position="445"/>
        <end position="454"/>
    </location>
</feature>
<accession>A0AAW0XN47</accession>
<feature type="region of interest" description="Disordered" evidence="3">
    <location>
        <begin position="59"/>
        <end position="99"/>
    </location>
</feature>
<keyword evidence="2" id="KW-0040">ANK repeat</keyword>
<evidence type="ECO:0000313" key="4">
    <source>
        <dbReference type="EMBL" id="KAK8744350.1"/>
    </source>
</evidence>
<feature type="compositionally biased region" description="Pro residues" evidence="3">
    <location>
        <begin position="661"/>
        <end position="672"/>
    </location>
</feature>
<dbReference type="InterPro" id="IPR052420">
    <property type="entry name" value="Espin/Espin-like"/>
</dbReference>
<organism evidence="4 5">
    <name type="scientific">Cherax quadricarinatus</name>
    <name type="common">Australian red claw crayfish</name>
    <dbReference type="NCBI Taxonomy" id="27406"/>
    <lineage>
        <taxon>Eukaryota</taxon>
        <taxon>Metazoa</taxon>
        <taxon>Ecdysozoa</taxon>
        <taxon>Arthropoda</taxon>
        <taxon>Crustacea</taxon>
        <taxon>Multicrustacea</taxon>
        <taxon>Malacostraca</taxon>
        <taxon>Eumalacostraca</taxon>
        <taxon>Eucarida</taxon>
        <taxon>Decapoda</taxon>
        <taxon>Pleocyemata</taxon>
        <taxon>Astacidea</taxon>
        <taxon>Parastacoidea</taxon>
        <taxon>Parastacidae</taxon>
        <taxon>Cherax</taxon>
    </lineage>
</organism>
<feature type="compositionally biased region" description="Basic and acidic residues" evidence="3">
    <location>
        <begin position="878"/>
        <end position="888"/>
    </location>
</feature>
<dbReference type="GO" id="GO:0005737">
    <property type="term" value="C:cytoplasm"/>
    <property type="evidence" value="ECO:0007669"/>
    <property type="project" value="TreeGrafter"/>
</dbReference>
<feature type="compositionally biased region" description="Low complexity" evidence="3">
    <location>
        <begin position="312"/>
        <end position="325"/>
    </location>
</feature>
<feature type="compositionally biased region" description="Polar residues" evidence="3">
    <location>
        <begin position="546"/>
        <end position="565"/>
    </location>
</feature>
<dbReference type="Proteomes" id="UP001445076">
    <property type="component" value="Unassembled WGS sequence"/>
</dbReference>
<feature type="compositionally biased region" description="Pro residues" evidence="3">
    <location>
        <begin position="433"/>
        <end position="444"/>
    </location>
</feature>
<sequence>MREVQLHTHNTCHSPAMAGAATTTRTQHIARPRFTNDKFTGVVSDILCSDNSDSTASDLVAAHSDDSGDSERSGDSVHLTKSDRTDSAISSLGSDDKSSEHIVYGNTETQNTQPIDSQISVTIKLSASNQTETDSLVENVLQRDQVEASLHDCGCNIYEEIKSGSGVTNNQVLHELLEEDGESVGSGSQYENISESDTHADSGYESPVKADIHSSDDAVSTASSSSCHDHHYEDIDPSLMVRAAAGDARIRDAAAGDGRTRDAGADGRSREAGADGRTRDAGEARTRDAGGEGRIRESTRRGRSSPKDASQRDSCSSSSSLSSSRSADDEGRDEAARQRQRLQGLDDLIAGVPPPDYDDRQAPLDDASASPDVRTSGLQDDIPPPPEFGDGSGRNVSRDSPGRRQLHPTLSMPPTSSSGSHHGRAPLTRTNSEPPPPPPMPSATPSPKTSPSSSHRMPQEVDNVSLASSKPSSPRSTHNPLEEREDEGPIEEGVVRPSEFIRRHSQRSENGSLRGHKKLDRPTSLPLDVAEHYGRIMTDGKDRDAVSSNEELSQSPQLGKSQMNGKSLPFIPPKFPVQPSDSLLIKPSEYLRSLGGSVIRSPSNVDIKPPNGSSHVNDTTPHFAEIPDVVNSAAQVAVPPAPLPAIPEATEEELAKTSANTPPPPPAPPAPPASATNTLPSRNNTLTNGSSSKTVLPTISVTDLQSVQLRKIEIKVAKPTSVPLRIPITAPEAAFTTAKNDVIAELKMGVDIPGIKKLKSERAKEEELHEKIEEKELSRQFSAVNFVDQVPEVDNAGNRIPEWKRQMLARKAAEKAKKEAEESRLQEAEERRMQAIPPWKRQLMTKKDDGTMRGSLYIPKVEEVKKIKVVNSSQDVNKAPKKDSEKENAQPTNTPRNSSNSTSNPLKGSSEPVNSSNTTVKKPEDTRQDTSEEPRMPWRTNLRKTNSKLNLLE</sequence>
<feature type="compositionally biased region" description="Low complexity" evidence="3">
    <location>
        <begin position="891"/>
        <end position="905"/>
    </location>
</feature>
<dbReference type="GO" id="GO:0051017">
    <property type="term" value="P:actin filament bundle assembly"/>
    <property type="evidence" value="ECO:0007669"/>
    <property type="project" value="TreeGrafter"/>
</dbReference>
<dbReference type="GO" id="GO:0051015">
    <property type="term" value="F:actin filament binding"/>
    <property type="evidence" value="ECO:0007669"/>
    <property type="project" value="TreeGrafter"/>
</dbReference>
<feature type="compositionally biased region" description="Basic and acidic residues" evidence="3">
    <location>
        <begin position="921"/>
        <end position="936"/>
    </location>
</feature>
<feature type="compositionally biased region" description="Basic and acidic residues" evidence="3">
    <location>
        <begin position="252"/>
        <end position="311"/>
    </location>
</feature>
<feature type="compositionally biased region" description="Basic and acidic residues" evidence="3">
    <location>
        <begin position="196"/>
        <end position="216"/>
    </location>
</feature>
<feature type="region of interest" description="Disordered" evidence="3">
    <location>
        <begin position="641"/>
        <end position="693"/>
    </location>
</feature>
<dbReference type="PANTHER" id="PTHR24153">
    <property type="entry name" value="ESPIN"/>
    <property type="match status" value="1"/>
</dbReference>
<feature type="region of interest" description="Disordered" evidence="3">
    <location>
        <begin position="252"/>
        <end position="574"/>
    </location>
</feature>